<keyword evidence="1" id="KW-0175">Coiled coil</keyword>
<dbReference type="VEuPathDB" id="ToxoDB:BESB_026850"/>
<feature type="region of interest" description="Disordered" evidence="2">
    <location>
        <begin position="626"/>
        <end position="649"/>
    </location>
</feature>
<comment type="caution">
    <text evidence="3">The sequence shown here is derived from an EMBL/GenBank/DDBJ whole genome shotgun (WGS) entry which is preliminary data.</text>
</comment>
<dbReference type="Proteomes" id="UP000224006">
    <property type="component" value="Unassembled WGS sequence"/>
</dbReference>
<protein>
    <submittedName>
        <fullName evidence="3">Uncharacterized protein</fullName>
    </submittedName>
</protein>
<feature type="compositionally biased region" description="Gly residues" evidence="2">
    <location>
        <begin position="418"/>
        <end position="428"/>
    </location>
</feature>
<dbReference type="AlphaFoldDB" id="A0A2A9M5W8"/>
<feature type="compositionally biased region" description="Basic and acidic residues" evidence="2">
    <location>
        <begin position="285"/>
        <end position="304"/>
    </location>
</feature>
<feature type="region of interest" description="Disordered" evidence="2">
    <location>
        <begin position="385"/>
        <end position="433"/>
    </location>
</feature>
<keyword evidence="4" id="KW-1185">Reference proteome</keyword>
<dbReference type="EMBL" id="NWUJ01000014">
    <property type="protein sequence ID" value="PFH31711.1"/>
    <property type="molecule type" value="Genomic_DNA"/>
</dbReference>
<dbReference type="Gene3D" id="2.60.60.30">
    <property type="entry name" value="sav2460 like domains"/>
    <property type="match status" value="1"/>
</dbReference>
<organism evidence="3 4">
    <name type="scientific">Besnoitia besnoiti</name>
    <name type="common">Apicomplexan protozoan</name>
    <dbReference type="NCBI Taxonomy" id="94643"/>
    <lineage>
        <taxon>Eukaryota</taxon>
        <taxon>Sar</taxon>
        <taxon>Alveolata</taxon>
        <taxon>Apicomplexa</taxon>
        <taxon>Conoidasida</taxon>
        <taxon>Coccidia</taxon>
        <taxon>Eucoccidiorida</taxon>
        <taxon>Eimeriorina</taxon>
        <taxon>Sarcocystidae</taxon>
        <taxon>Besnoitia</taxon>
    </lineage>
</organism>
<dbReference type="RefSeq" id="XP_029215720.1">
    <property type="nucleotide sequence ID" value="XM_029361365.1"/>
</dbReference>
<feature type="region of interest" description="Disordered" evidence="2">
    <location>
        <begin position="675"/>
        <end position="706"/>
    </location>
</feature>
<name>A0A2A9M5W8_BESBE</name>
<accession>A0A2A9M5W8</accession>
<dbReference type="GeneID" id="40307737"/>
<evidence type="ECO:0000313" key="4">
    <source>
        <dbReference type="Proteomes" id="UP000224006"/>
    </source>
</evidence>
<feature type="region of interest" description="Disordered" evidence="2">
    <location>
        <begin position="267"/>
        <end position="363"/>
    </location>
</feature>
<dbReference type="KEGG" id="bbes:BESB_026850"/>
<sequence length="792" mass="86301">MKVPEKSSFIFGKARQSLLLPRDFNAGGQSKSPIRWMTVDFVSTAEAEKLEVDVHAFLFTHDGEYIDCIFYKNPTLAGKGVRLQGTTLYLDLYALPARAGFVVVTLAVYSGGTLTDLTKCCTQVRAYIPKDPLAASKPASAGSFPSPTDHWEAILATMDITASVIGQAADAKGMLNCLLVEEDGSWFLKALLQPVAAFTPHALIESAQRATRRYRFAVAHDKDTFAVPLGELLEAAQEGKQMRLERDTGEVDDAELDMQLGEFERLQGLDGAGSPSARYRGNQKGADDTRRGIFDRFGGKRDDETASAGGGSTPSRLPRDLSVGESDDEGSGGRTAASARRDPTQKGRSGGSLGTDDDDMDEHQRQLEELQKQGTLDILREFMEPSEMGAGSTEGAETDSRESSLNGFGFERTRFGAGASGRGKGDLTGSGRRVSWDDISESDRARLLSVRDSRLRELVDEKFQKDREWTEGVNRRLEMLERGLADVTRAVQQVADGTKEMNVKVQKWFAVTAAQLDKLQRGDGAPGPDPNFLASLETRLHSMERDAEERADNRGSVGRQLRDIDHRMTIGERYQQQISQTLAELKIQLAGVERRLGGITPASTGEKPAVPQLVVDEIVVADGRSRWSHPLLTEDEEEEGDETEQEEAQTPRRPWRCCYCCAKKPASRASREACAGSAGHEGTPSGRATRGLSDSGDAGSRSKDLPELLSTTEAVLKKAEKIDRYGEELGDLIRCLASSTAPDGLKGLNSIERKLLAFAGTPQTFEALHTFESALDRLRVTGAGLPDSPALY</sequence>
<proteinExistence type="predicted"/>
<feature type="compositionally biased region" description="Acidic residues" evidence="2">
    <location>
        <begin position="633"/>
        <end position="647"/>
    </location>
</feature>
<dbReference type="OrthoDB" id="345745at2759"/>
<evidence type="ECO:0000313" key="3">
    <source>
        <dbReference type="EMBL" id="PFH31711.1"/>
    </source>
</evidence>
<feature type="coiled-coil region" evidence="1">
    <location>
        <begin position="533"/>
        <end position="595"/>
    </location>
</feature>
<evidence type="ECO:0000256" key="2">
    <source>
        <dbReference type="SAM" id="MobiDB-lite"/>
    </source>
</evidence>
<evidence type="ECO:0000256" key="1">
    <source>
        <dbReference type="SAM" id="Coils"/>
    </source>
</evidence>
<gene>
    <name evidence="3" type="ORF">BESB_026850</name>
</gene>
<reference evidence="3 4" key="1">
    <citation type="submission" date="2017-09" db="EMBL/GenBank/DDBJ databases">
        <title>Genome sequencing of Besnoitia besnoiti strain Bb-Ger1.</title>
        <authorList>
            <person name="Schares G."/>
            <person name="Venepally P."/>
            <person name="Lorenzi H.A."/>
        </authorList>
    </citation>
    <scope>NUCLEOTIDE SEQUENCE [LARGE SCALE GENOMIC DNA]</scope>
    <source>
        <strain evidence="3 4">Bb-Ger1</strain>
    </source>
</reference>